<name>A0ABV9S5E3_9PSEU</name>
<gene>
    <name evidence="1" type="ORF">ACFPCV_25785</name>
</gene>
<sequence>MSNCDELRSVLYDSALSNSERMVRIQQMSGIEGCVADAIVVATEEQDWATFEVYLRAAVHHPSSAITASLCAALSLKAPEVPNEDTLEVLGEVADPASLDCLREILYWDPEWDEYHHLNVKALSAIHKVGTAEAWGLIAAATDHPAAAVADRARTMVDRR</sequence>
<accession>A0ABV9S5E3</accession>
<comment type="caution">
    <text evidence="1">The sequence shown here is derived from an EMBL/GenBank/DDBJ whole genome shotgun (WGS) entry which is preliminary data.</text>
</comment>
<evidence type="ECO:0000313" key="1">
    <source>
        <dbReference type="EMBL" id="MFC4856925.1"/>
    </source>
</evidence>
<dbReference type="EMBL" id="JBHSIS010000014">
    <property type="protein sequence ID" value="MFC4856925.1"/>
    <property type="molecule type" value="Genomic_DNA"/>
</dbReference>
<organism evidence="1 2">
    <name type="scientific">Actinophytocola glycyrrhizae</name>
    <dbReference type="NCBI Taxonomy" id="2044873"/>
    <lineage>
        <taxon>Bacteria</taxon>
        <taxon>Bacillati</taxon>
        <taxon>Actinomycetota</taxon>
        <taxon>Actinomycetes</taxon>
        <taxon>Pseudonocardiales</taxon>
        <taxon>Pseudonocardiaceae</taxon>
    </lineage>
</organism>
<evidence type="ECO:0000313" key="2">
    <source>
        <dbReference type="Proteomes" id="UP001595859"/>
    </source>
</evidence>
<dbReference type="RefSeq" id="WP_378058915.1">
    <property type="nucleotide sequence ID" value="NZ_JBHSIS010000014.1"/>
</dbReference>
<dbReference type="Proteomes" id="UP001595859">
    <property type="component" value="Unassembled WGS sequence"/>
</dbReference>
<protein>
    <recommendedName>
        <fullName evidence="3">HEAT repeat domain-containing protein</fullName>
    </recommendedName>
</protein>
<reference evidence="2" key="1">
    <citation type="journal article" date="2019" name="Int. J. Syst. Evol. Microbiol.">
        <title>The Global Catalogue of Microorganisms (GCM) 10K type strain sequencing project: providing services to taxonomists for standard genome sequencing and annotation.</title>
        <authorList>
            <consortium name="The Broad Institute Genomics Platform"/>
            <consortium name="The Broad Institute Genome Sequencing Center for Infectious Disease"/>
            <person name="Wu L."/>
            <person name="Ma J."/>
        </authorList>
    </citation>
    <scope>NUCLEOTIDE SEQUENCE [LARGE SCALE GENOMIC DNA]</scope>
    <source>
        <strain evidence="2">ZS-22-S1</strain>
    </source>
</reference>
<keyword evidence="2" id="KW-1185">Reference proteome</keyword>
<proteinExistence type="predicted"/>
<evidence type="ECO:0008006" key="3">
    <source>
        <dbReference type="Google" id="ProtNLM"/>
    </source>
</evidence>